<dbReference type="PANTHER" id="PTHR28152">
    <property type="entry name" value="HYDROXYACYL-THIOESTER DEHYDRATASE TYPE 2, MITOCHONDRIAL"/>
    <property type="match status" value="1"/>
</dbReference>
<evidence type="ECO:0000313" key="3">
    <source>
        <dbReference type="Proteomes" id="UP000185151"/>
    </source>
</evidence>
<dbReference type="GO" id="GO:0019171">
    <property type="term" value="F:(3R)-hydroxyacyl-[acyl-carrier-protein] dehydratase activity"/>
    <property type="evidence" value="ECO:0007669"/>
    <property type="project" value="TreeGrafter"/>
</dbReference>
<evidence type="ECO:0000259" key="1">
    <source>
        <dbReference type="Pfam" id="PF13452"/>
    </source>
</evidence>
<feature type="domain" description="FAS1-like dehydratase" evidence="1">
    <location>
        <begin position="76"/>
        <end position="137"/>
    </location>
</feature>
<proteinExistence type="predicted"/>
<dbReference type="InterPro" id="IPR052741">
    <property type="entry name" value="Mitochondrial_HTD2"/>
</dbReference>
<dbReference type="AlphaFoldDB" id="A0A1N6IXV8"/>
<protein>
    <submittedName>
        <fullName evidence="2">3-methylfumaryl-CoA hydratase</fullName>
    </submittedName>
</protein>
<dbReference type="PANTHER" id="PTHR28152:SF1">
    <property type="entry name" value="HYDROXYACYL-THIOESTER DEHYDRATASE TYPE 2, MITOCHONDRIAL"/>
    <property type="match status" value="1"/>
</dbReference>
<gene>
    <name evidence="2" type="ORF">SAMN05444165_2601</name>
</gene>
<dbReference type="Proteomes" id="UP000185151">
    <property type="component" value="Unassembled WGS sequence"/>
</dbReference>
<sequence>MTTELNYLRTWIGRTQAEQELVSPRLAQQLAATLDYEDVPRAGSPLPPLWHWALFPHIVSQPQVGMDGHPKRGGFLPPVPLPRRMWAGSRVRFERPLVVGSLVTRTSQIADVAAKEGRSGKLVFVRLRHELEDAEGPLLSEEQDVVYRESATTAYSAANGPTAPVESTWKRDIVPDPVLLFRYSADTFNGHRIHYDRTYAQEQEGYPALVVHGPLTATLLVDLVRRSLPGESIASFSFKAVNPLFDDAPFHLYAARAAGSNEVKLWAANPEGVLCVEAAATLTARACFPTMKPKE</sequence>
<dbReference type="RefSeq" id="WP_074296029.1">
    <property type="nucleotide sequence ID" value="NZ_FSRU01000001.1"/>
</dbReference>
<evidence type="ECO:0000313" key="2">
    <source>
        <dbReference type="EMBL" id="SIO36918.1"/>
    </source>
</evidence>
<dbReference type="EMBL" id="FSRU01000001">
    <property type="protein sequence ID" value="SIO36918.1"/>
    <property type="molecule type" value="Genomic_DNA"/>
</dbReference>
<reference evidence="2 3" key="1">
    <citation type="submission" date="2016-11" db="EMBL/GenBank/DDBJ databases">
        <authorList>
            <person name="Jaros S."/>
            <person name="Januszkiewicz K."/>
            <person name="Wedrychowicz H."/>
        </authorList>
    </citation>
    <scope>NUCLEOTIDE SEQUENCE [LARGE SCALE GENOMIC DNA]</scope>
    <source>
        <strain evidence="2 3">GAS95</strain>
    </source>
</reference>
<organism evidence="2 3">
    <name type="scientific">Paraburkholderia phenazinium</name>
    <dbReference type="NCBI Taxonomy" id="60549"/>
    <lineage>
        <taxon>Bacteria</taxon>
        <taxon>Pseudomonadati</taxon>
        <taxon>Pseudomonadota</taxon>
        <taxon>Betaproteobacteria</taxon>
        <taxon>Burkholderiales</taxon>
        <taxon>Burkholderiaceae</taxon>
        <taxon>Paraburkholderia</taxon>
    </lineage>
</organism>
<dbReference type="Pfam" id="PF13452">
    <property type="entry name" value="FAS1_DH_region"/>
    <property type="match status" value="1"/>
</dbReference>
<accession>A0A1N6IXV8</accession>
<dbReference type="SUPFAM" id="SSF54637">
    <property type="entry name" value="Thioesterase/thiol ester dehydrase-isomerase"/>
    <property type="match status" value="2"/>
</dbReference>
<dbReference type="InterPro" id="IPR039569">
    <property type="entry name" value="FAS1-like_DH_region"/>
</dbReference>
<dbReference type="Gene3D" id="3.10.129.10">
    <property type="entry name" value="Hotdog Thioesterase"/>
    <property type="match status" value="2"/>
</dbReference>
<name>A0A1N6IXV8_9BURK</name>
<dbReference type="InterPro" id="IPR029069">
    <property type="entry name" value="HotDog_dom_sf"/>
</dbReference>
<dbReference type="OrthoDB" id="7183822at2"/>
<keyword evidence="3" id="KW-1185">Reference proteome</keyword>